<evidence type="ECO:0000256" key="2">
    <source>
        <dbReference type="ARBA" id="ARBA00005046"/>
    </source>
</evidence>
<protein>
    <recommendedName>
        <fullName evidence="6">Molybdopterin molybdenumtransferase</fullName>
        <ecNumber evidence="6">2.10.1.1</ecNumber>
    </recommendedName>
</protein>
<dbReference type="GO" id="GO:0046872">
    <property type="term" value="F:metal ion binding"/>
    <property type="evidence" value="ECO:0007669"/>
    <property type="project" value="UniProtKB-UniRule"/>
</dbReference>
<comment type="function">
    <text evidence="1 6">Catalyzes the insertion of molybdate into adenylated molybdopterin with the concomitant release of AMP.</text>
</comment>
<dbReference type="Pfam" id="PF03454">
    <property type="entry name" value="MoeA_C"/>
    <property type="match status" value="1"/>
</dbReference>
<gene>
    <name evidence="8" type="ORF">DWE98_24935</name>
</gene>
<dbReference type="Proteomes" id="UP000255207">
    <property type="component" value="Unassembled WGS sequence"/>
</dbReference>
<dbReference type="Gene3D" id="3.40.980.10">
    <property type="entry name" value="MoaB/Mog-like domain"/>
    <property type="match status" value="1"/>
</dbReference>
<comment type="similarity">
    <text evidence="3 6">Belongs to the MoeA family.</text>
</comment>
<evidence type="ECO:0000313" key="9">
    <source>
        <dbReference type="Proteomes" id="UP000255207"/>
    </source>
</evidence>
<dbReference type="AlphaFoldDB" id="A0A370KZV9"/>
<keyword evidence="6 8" id="KW-0808">Transferase</keyword>
<keyword evidence="6" id="KW-0500">Molybdenum</keyword>
<dbReference type="EMBL" id="QQTP01000019">
    <property type="protein sequence ID" value="RDJ20386.1"/>
    <property type="molecule type" value="Genomic_DNA"/>
</dbReference>
<evidence type="ECO:0000313" key="8">
    <source>
        <dbReference type="EMBL" id="RDJ20386.1"/>
    </source>
</evidence>
<evidence type="ECO:0000256" key="3">
    <source>
        <dbReference type="ARBA" id="ARBA00010763"/>
    </source>
</evidence>
<dbReference type="Pfam" id="PF03453">
    <property type="entry name" value="MoeA_N"/>
    <property type="match status" value="1"/>
</dbReference>
<comment type="pathway">
    <text evidence="2 6">Cofactor biosynthesis; molybdopterin biosynthesis.</text>
</comment>
<dbReference type="InterPro" id="IPR005110">
    <property type="entry name" value="MoeA_linker/N"/>
</dbReference>
<dbReference type="SUPFAM" id="SSF63882">
    <property type="entry name" value="MoeA N-terminal region -like"/>
    <property type="match status" value="1"/>
</dbReference>
<dbReference type="GO" id="GO:0006777">
    <property type="term" value="P:Mo-molybdopterin cofactor biosynthetic process"/>
    <property type="evidence" value="ECO:0007669"/>
    <property type="project" value="UniProtKB-UniRule"/>
</dbReference>
<comment type="catalytic activity">
    <reaction evidence="5">
        <text>adenylyl-molybdopterin + molybdate = Mo-molybdopterin + AMP + H(+)</text>
        <dbReference type="Rhea" id="RHEA:35047"/>
        <dbReference type="ChEBI" id="CHEBI:15378"/>
        <dbReference type="ChEBI" id="CHEBI:36264"/>
        <dbReference type="ChEBI" id="CHEBI:62727"/>
        <dbReference type="ChEBI" id="CHEBI:71302"/>
        <dbReference type="ChEBI" id="CHEBI:456215"/>
        <dbReference type="EC" id="2.10.1.1"/>
    </reaction>
</comment>
<dbReference type="RefSeq" id="WP_114832025.1">
    <property type="nucleotide sequence ID" value="NZ_QQTO01000020.1"/>
</dbReference>
<dbReference type="CDD" id="cd00887">
    <property type="entry name" value="MoeA"/>
    <property type="match status" value="1"/>
</dbReference>
<feature type="domain" description="MoaB/Mog" evidence="7">
    <location>
        <begin position="196"/>
        <end position="334"/>
    </location>
</feature>
<sequence length="423" mass="44048">MTRQQVLPDSRVAGSDAQPSRLLSIEEACARATSLTKPITRTESVPLAAGVGRVLAEPLEARVAIPPFTQSAMDGYALAGGDGLAAGTELAVTERLPAGRRGRALREGAAARIFTGALLPDGADAVAMQEHVARAGDKIVLARAVRAGDNVRPRGEDIDPPERLLDRGERLDARHIGLIAGQGYGHVTAVARPRIAVVSTGSELRQPGQPLDAATIYDSNRAMLLALISAGGLDVRDGGWIADDADAIAARLRELAGECDLVVTSGGASVGGEDHAAAAVERAGGHAETLAMAVKPGKFTVVGRIAACAYLGLPGNPVASLVSWLLLGQAMVCALTGAPQRRPAGYPLSSLSRFQHRTGRTEFVPARLIEQGYGRIGIEILGRGGSARLRPLALADGLAEIAAERADIEPGDQMLFHPFRTII</sequence>
<dbReference type="PANTHER" id="PTHR10192">
    <property type="entry name" value="MOLYBDOPTERIN BIOSYNTHESIS PROTEIN"/>
    <property type="match status" value="1"/>
</dbReference>
<keyword evidence="6" id="KW-0479">Metal-binding</keyword>
<dbReference type="SUPFAM" id="SSF63867">
    <property type="entry name" value="MoeA C-terminal domain-like"/>
    <property type="match status" value="1"/>
</dbReference>
<evidence type="ECO:0000256" key="5">
    <source>
        <dbReference type="ARBA" id="ARBA00047317"/>
    </source>
</evidence>
<dbReference type="OrthoDB" id="9804758at2"/>
<name>A0A370KZV9_9HYPH</name>
<dbReference type="InterPro" id="IPR036425">
    <property type="entry name" value="MoaB/Mog-like_dom_sf"/>
</dbReference>
<comment type="cofactor">
    <cofactor evidence="6">
        <name>Mg(2+)</name>
        <dbReference type="ChEBI" id="CHEBI:18420"/>
    </cofactor>
</comment>
<dbReference type="InterPro" id="IPR038987">
    <property type="entry name" value="MoeA-like"/>
</dbReference>
<evidence type="ECO:0000256" key="1">
    <source>
        <dbReference type="ARBA" id="ARBA00002901"/>
    </source>
</evidence>
<evidence type="ECO:0000256" key="6">
    <source>
        <dbReference type="RuleBase" id="RU365090"/>
    </source>
</evidence>
<dbReference type="InterPro" id="IPR036688">
    <property type="entry name" value="MoeA_C_domain_IV_sf"/>
</dbReference>
<dbReference type="GO" id="GO:0005829">
    <property type="term" value="C:cytosol"/>
    <property type="evidence" value="ECO:0007669"/>
    <property type="project" value="TreeGrafter"/>
</dbReference>
<dbReference type="GO" id="GO:0061599">
    <property type="term" value="F:molybdopterin molybdotransferase activity"/>
    <property type="evidence" value="ECO:0007669"/>
    <property type="project" value="UniProtKB-UniRule"/>
</dbReference>
<proteinExistence type="inferred from homology"/>
<dbReference type="InterPro" id="IPR001453">
    <property type="entry name" value="MoaB/Mog_dom"/>
</dbReference>
<dbReference type="InterPro" id="IPR036135">
    <property type="entry name" value="MoeA_linker/N_sf"/>
</dbReference>
<keyword evidence="9" id="KW-1185">Reference proteome</keyword>
<dbReference type="SMART" id="SM00852">
    <property type="entry name" value="MoCF_biosynth"/>
    <property type="match status" value="1"/>
</dbReference>
<dbReference type="PANTHER" id="PTHR10192:SF5">
    <property type="entry name" value="GEPHYRIN"/>
    <property type="match status" value="1"/>
</dbReference>
<dbReference type="UniPathway" id="UPA00344"/>
<organism evidence="8 9">
    <name type="scientific">Bosea caraganae</name>
    <dbReference type="NCBI Taxonomy" id="2763117"/>
    <lineage>
        <taxon>Bacteria</taxon>
        <taxon>Pseudomonadati</taxon>
        <taxon>Pseudomonadota</taxon>
        <taxon>Alphaproteobacteria</taxon>
        <taxon>Hyphomicrobiales</taxon>
        <taxon>Boseaceae</taxon>
        <taxon>Bosea</taxon>
    </lineage>
</organism>
<dbReference type="InterPro" id="IPR005111">
    <property type="entry name" value="MoeA_C_domain_IV"/>
</dbReference>
<evidence type="ECO:0000256" key="4">
    <source>
        <dbReference type="ARBA" id="ARBA00023150"/>
    </source>
</evidence>
<keyword evidence="6" id="KW-0460">Magnesium</keyword>
<evidence type="ECO:0000259" key="7">
    <source>
        <dbReference type="SMART" id="SM00852"/>
    </source>
</evidence>
<dbReference type="Pfam" id="PF00994">
    <property type="entry name" value="MoCF_biosynth"/>
    <property type="match status" value="1"/>
</dbReference>
<comment type="caution">
    <text evidence="8">The sequence shown here is derived from an EMBL/GenBank/DDBJ whole genome shotgun (WGS) entry which is preliminary data.</text>
</comment>
<dbReference type="Gene3D" id="2.40.340.10">
    <property type="entry name" value="MoeA, C-terminal, domain IV"/>
    <property type="match status" value="1"/>
</dbReference>
<dbReference type="SUPFAM" id="SSF53218">
    <property type="entry name" value="Molybdenum cofactor biosynthesis proteins"/>
    <property type="match status" value="1"/>
</dbReference>
<dbReference type="Gene3D" id="2.170.190.11">
    <property type="entry name" value="Molybdopterin biosynthesis moea protein, domain 3"/>
    <property type="match status" value="1"/>
</dbReference>
<reference evidence="9" key="1">
    <citation type="submission" date="2018-07" db="EMBL/GenBank/DDBJ databases">
        <authorList>
            <person name="Safronova V.I."/>
            <person name="Chirak E.R."/>
            <person name="Sazanova A.L."/>
        </authorList>
    </citation>
    <scope>NUCLEOTIDE SEQUENCE [LARGE SCALE GENOMIC DNA]</scope>
    <source>
        <strain evidence="9">RCAM04685</strain>
    </source>
</reference>
<dbReference type="Gene3D" id="3.90.105.10">
    <property type="entry name" value="Molybdopterin biosynthesis moea protein, domain 2"/>
    <property type="match status" value="1"/>
</dbReference>
<accession>A0A370KZV9</accession>
<dbReference type="EC" id="2.10.1.1" evidence="6"/>
<keyword evidence="4 6" id="KW-0501">Molybdenum cofactor biosynthesis</keyword>